<keyword evidence="1" id="KW-0472">Membrane</keyword>
<dbReference type="PANTHER" id="PTHR43031:SF18">
    <property type="entry name" value="RHODANESE-RELATED SULFURTRANSFERASES"/>
    <property type="match status" value="1"/>
</dbReference>
<organism evidence="3 4">
    <name type="scientific">Furfurilactobacillus curtus</name>
    <dbReference type="NCBI Taxonomy" id="1746200"/>
    <lineage>
        <taxon>Bacteria</taxon>
        <taxon>Bacillati</taxon>
        <taxon>Bacillota</taxon>
        <taxon>Bacilli</taxon>
        <taxon>Lactobacillales</taxon>
        <taxon>Lactobacillaceae</taxon>
        <taxon>Furfurilactobacillus</taxon>
    </lineage>
</organism>
<gene>
    <name evidence="3" type="ORF">JCM31185_01440</name>
</gene>
<protein>
    <submittedName>
        <fullName evidence="3">Sulfurtransferase</fullName>
    </submittedName>
</protein>
<dbReference type="InterPro" id="IPR050229">
    <property type="entry name" value="GlpE_sulfurtransferase"/>
</dbReference>
<evidence type="ECO:0000256" key="1">
    <source>
        <dbReference type="SAM" id="Phobius"/>
    </source>
</evidence>
<dbReference type="PANTHER" id="PTHR43031">
    <property type="entry name" value="FAD-DEPENDENT OXIDOREDUCTASE"/>
    <property type="match status" value="1"/>
</dbReference>
<dbReference type="SUPFAM" id="SSF52821">
    <property type="entry name" value="Rhodanese/Cell cycle control phosphatase"/>
    <property type="match status" value="1"/>
</dbReference>
<feature type="domain" description="Rhodanese" evidence="2">
    <location>
        <begin position="49"/>
        <end position="133"/>
    </location>
</feature>
<dbReference type="SMART" id="SM00450">
    <property type="entry name" value="RHOD"/>
    <property type="match status" value="1"/>
</dbReference>
<sequence length="137" mass="15679">MLVGASVAEIILDIIGIAVIVGWIGWRIYIIIRRRQVSTLLDQEAFQAGMRKAQIVDVREKKDFDAGHILGARNIPYSMFSQRYKEIREDLPVYLYDESKTLSTRAALRLARHGYSKLFILSDGYGHWDGKIKASKH</sequence>
<comment type="caution">
    <text evidence="3">The sequence shown here is derived from an EMBL/GenBank/DDBJ whole genome shotgun (WGS) entry which is preliminary data.</text>
</comment>
<dbReference type="EMBL" id="BQXO01000001">
    <property type="protein sequence ID" value="GKT04855.1"/>
    <property type="molecule type" value="Genomic_DNA"/>
</dbReference>
<dbReference type="InterPro" id="IPR001763">
    <property type="entry name" value="Rhodanese-like_dom"/>
</dbReference>
<dbReference type="PROSITE" id="PS50206">
    <property type="entry name" value="RHODANESE_3"/>
    <property type="match status" value="1"/>
</dbReference>
<evidence type="ECO:0000313" key="4">
    <source>
        <dbReference type="Proteomes" id="UP001628078"/>
    </source>
</evidence>
<dbReference type="CDD" id="cd00158">
    <property type="entry name" value="RHOD"/>
    <property type="match status" value="1"/>
</dbReference>
<keyword evidence="1" id="KW-0812">Transmembrane</keyword>
<evidence type="ECO:0000259" key="2">
    <source>
        <dbReference type="PROSITE" id="PS50206"/>
    </source>
</evidence>
<dbReference type="RefSeq" id="WP_407882099.1">
    <property type="nucleotide sequence ID" value="NZ_BQXO01000001.1"/>
</dbReference>
<reference evidence="3 4" key="1">
    <citation type="submission" date="2022-03" db="EMBL/GenBank/DDBJ databases">
        <title>Draft genome sequence of Furfurilactobacillus curtus JCM 31185.</title>
        <authorList>
            <person name="Suzuki S."/>
            <person name="Endo A."/>
            <person name="Kajikawa A."/>
        </authorList>
    </citation>
    <scope>NUCLEOTIDE SEQUENCE [LARGE SCALE GENOMIC DNA]</scope>
    <source>
        <strain evidence="3 4">JCM 31185</strain>
    </source>
</reference>
<keyword evidence="4" id="KW-1185">Reference proteome</keyword>
<dbReference type="Proteomes" id="UP001628078">
    <property type="component" value="Unassembled WGS sequence"/>
</dbReference>
<dbReference type="Pfam" id="PF00581">
    <property type="entry name" value="Rhodanese"/>
    <property type="match status" value="1"/>
</dbReference>
<evidence type="ECO:0000313" key="3">
    <source>
        <dbReference type="EMBL" id="GKT04855.1"/>
    </source>
</evidence>
<dbReference type="InterPro" id="IPR036873">
    <property type="entry name" value="Rhodanese-like_dom_sf"/>
</dbReference>
<proteinExistence type="predicted"/>
<feature type="transmembrane region" description="Helical" evidence="1">
    <location>
        <begin position="6"/>
        <end position="26"/>
    </location>
</feature>
<accession>A0ABQ5JL47</accession>
<keyword evidence="1" id="KW-1133">Transmembrane helix</keyword>
<dbReference type="Gene3D" id="3.40.250.10">
    <property type="entry name" value="Rhodanese-like domain"/>
    <property type="match status" value="1"/>
</dbReference>
<name>A0ABQ5JL47_9LACO</name>